<comment type="caution">
    <text evidence="2">The sequence shown here is derived from an EMBL/GenBank/DDBJ whole genome shotgun (WGS) entry which is preliminary data.</text>
</comment>
<dbReference type="InterPro" id="IPR024239">
    <property type="entry name" value="SyrA"/>
</dbReference>
<dbReference type="EMBL" id="JARFYM010000029">
    <property type="protein sequence ID" value="MDL2402389.1"/>
    <property type="molecule type" value="Genomic_DNA"/>
</dbReference>
<evidence type="ECO:0000256" key="1">
    <source>
        <dbReference type="SAM" id="Phobius"/>
    </source>
</evidence>
<protein>
    <submittedName>
        <fullName evidence="2">Exopolysaccharide production repressor protein</fullName>
    </submittedName>
</protein>
<sequence length="75" mass="8478">MCASLLGTYVVSQSIRRAMVATLGIWLLLQVAYFASVLFLVWRSSCAPKVGQRAERFGNFQKVPCQPQEHCRDED</sequence>
<name>A0ABT7K1A8_9HYPH</name>
<keyword evidence="1" id="KW-0472">Membrane</keyword>
<dbReference type="Proteomes" id="UP001172645">
    <property type="component" value="Unassembled WGS sequence"/>
</dbReference>
<keyword evidence="3" id="KW-1185">Reference proteome</keyword>
<proteinExistence type="predicted"/>
<evidence type="ECO:0000313" key="2">
    <source>
        <dbReference type="EMBL" id="MDL2402389.1"/>
    </source>
</evidence>
<keyword evidence="1" id="KW-0812">Transmembrane</keyword>
<evidence type="ECO:0000313" key="3">
    <source>
        <dbReference type="Proteomes" id="UP001172645"/>
    </source>
</evidence>
<feature type="transmembrane region" description="Helical" evidence="1">
    <location>
        <begin position="20"/>
        <end position="42"/>
    </location>
</feature>
<accession>A0ABT7K1A8</accession>
<reference evidence="2" key="1">
    <citation type="submission" date="2023-06" db="EMBL/GenBank/DDBJ databases">
        <title>Phylogenetic Diversity of Rhizobium strains.</title>
        <authorList>
            <person name="Moura F.T."/>
            <person name="Helene L.C.F."/>
            <person name="Hungria M."/>
        </authorList>
    </citation>
    <scope>NUCLEOTIDE SEQUENCE</scope>
    <source>
        <strain evidence="2">CCGE526</strain>
    </source>
</reference>
<gene>
    <name evidence="2" type="ORF">PY649_26190</name>
</gene>
<organism evidence="2 3">
    <name type="scientific">Rhizobium mayense</name>
    <dbReference type="NCBI Taxonomy" id="1312184"/>
    <lineage>
        <taxon>Bacteria</taxon>
        <taxon>Pseudomonadati</taxon>
        <taxon>Pseudomonadota</taxon>
        <taxon>Alphaproteobacteria</taxon>
        <taxon>Hyphomicrobiales</taxon>
        <taxon>Rhizobiaceae</taxon>
        <taxon>Rhizobium/Agrobacterium group</taxon>
        <taxon>Rhizobium</taxon>
    </lineage>
</organism>
<keyword evidence="1" id="KW-1133">Transmembrane helix</keyword>
<dbReference type="Pfam" id="PF11089">
    <property type="entry name" value="SyrA"/>
    <property type="match status" value="1"/>
</dbReference>